<evidence type="ECO:0000313" key="3">
    <source>
        <dbReference type="Proteomes" id="UP000326759"/>
    </source>
</evidence>
<keyword evidence="1" id="KW-0812">Transmembrane</keyword>
<dbReference type="AlphaFoldDB" id="A0A5N5TJY0"/>
<evidence type="ECO:0000256" key="1">
    <source>
        <dbReference type="SAM" id="Phobius"/>
    </source>
</evidence>
<evidence type="ECO:0000313" key="2">
    <source>
        <dbReference type="EMBL" id="KAB7506452.1"/>
    </source>
</evidence>
<dbReference type="EMBL" id="SEYY01000804">
    <property type="protein sequence ID" value="KAB7506452.1"/>
    <property type="molecule type" value="Genomic_DNA"/>
</dbReference>
<keyword evidence="3" id="KW-1185">Reference proteome</keyword>
<name>A0A5N5TJY0_9CRUS</name>
<reference evidence="2 3" key="1">
    <citation type="journal article" date="2019" name="PLoS Biol.">
        <title>Sex chromosomes control vertical transmission of feminizing Wolbachia symbionts in an isopod.</title>
        <authorList>
            <person name="Becking T."/>
            <person name="Chebbi M.A."/>
            <person name="Giraud I."/>
            <person name="Moumen B."/>
            <person name="Laverre T."/>
            <person name="Caubet Y."/>
            <person name="Peccoud J."/>
            <person name="Gilbert C."/>
            <person name="Cordaux R."/>
        </authorList>
    </citation>
    <scope>NUCLEOTIDE SEQUENCE [LARGE SCALE GENOMIC DNA]</scope>
    <source>
        <strain evidence="2">ANa2</strain>
        <tissue evidence="2">Whole body excluding digestive tract and cuticle</tissue>
    </source>
</reference>
<gene>
    <name evidence="2" type="ORF">Anas_00324</name>
</gene>
<feature type="transmembrane region" description="Helical" evidence="1">
    <location>
        <begin position="93"/>
        <end position="113"/>
    </location>
</feature>
<dbReference type="Proteomes" id="UP000326759">
    <property type="component" value="Unassembled WGS sequence"/>
</dbReference>
<keyword evidence="1" id="KW-1133">Transmembrane helix</keyword>
<accession>A0A5N5TJY0</accession>
<dbReference type="OrthoDB" id="5832279at2759"/>
<proteinExistence type="predicted"/>
<protein>
    <submittedName>
        <fullName evidence="2">Uncharacterized protein</fullName>
    </submittedName>
</protein>
<sequence>MVGYGIICFRYMCIGIGHFMDLTIEMYGSEKVMAYYCKDKVVNLRSILVCKCFICIPRCKEKYNHSQMVNMANEMDSSSLLFSQADPHGVQLWYLQTLNLLSFLTGVAALLLVRSLVVDDLQERYNYNILNNTVVKS</sequence>
<organism evidence="2 3">
    <name type="scientific">Armadillidium nasatum</name>
    <dbReference type="NCBI Taxonomy" id="96803"/>
    <lineage>
        <taxon>Eukaryota</taxon>
        <taxon>Metazoa</taxon>
        <taxon>Ecdysozoa</taxon>
        <taxon>Arthropoda</taxon>
        <taxon>Crustacea</taxon>
        <taxon>Multicrustacea</taxon>
        <taxon>Malacostraca</taxon>
        <taxon>Eumalacostraca</taxon>
        <taxon>Peracarida</taxon>
        <taxon>Isopoda</taxon>
        <taxon>Oniscidea</taxon>
        <taxon>Crinocheta</taxon>
        <taxon>Armadillidiidae</taxon>
        <taxon>Armadillidium</taxon>
    </lineage>
</organism>
<comment type="caution">
    <text evidence="2">The sequence shown here is derived from an EMBL/GenBank/DDBJ whole genome shotgun (WGS) entry which is preliminary data.</text>
</comment>
<keyword evidence="1" id="KW-0472">Membrane</keyword>